<evidence type="ECO:0000313" key="3">
    <source>
        <dbReference type="EMBL" id="ACL47472.1"/>
    </source>
</evidence>
<dbReference type="Pfam" id="PF13439">
    <property type="entry name" value="Glyco_transf_4"/>
    <property type="match status" value="1"/>
</dbReference>
<dbReference type="Gene3D" id="3.40.50.2000">
    <property type="entry name" value="Glycogen Phosphorylase B"/>
    <property type="match status" value="2"/>
</dbReference>
<gene>
    <name evidence="3" type="ordered locus">Cyan7425_5179</name>
</gene>
<reference evidence="3" key="1">
    <citation type="submission" date="2009-01" db="EMBL/GenBank/DDBJ databases">
        <title>Complete sequence of chromosome Cyanothece sp. PCC 7425.</title>
        <authorList>
            <consortium name="US DOE Joint Genome Institute"/>
            <person name="Lucas S."/>
            <person name="Copeland A."/>
            <person name="Lapidus A."/>
            <person name="Glavina del Rio T."/>
            <person name="Dalin E."/>
            <person name="Tice H."/>
            <person name="Bruce D."/>
            <person name="Goodwin L."/>
            <person name="Pitluck S."/>
            <person name="Sims D."/>
            <person name="Meineke L."/>
            <person name="Brettin T."/>
            <person name="Detter J.C."/>
            <person name="Han C."/>
            <person name="Larimer F."/>
            <person name="Land M."/>
            <person name="Hauser L."/>
            <person name="Kyrpides N."/>
            <person name="Ovchinnikova G."/>
            <person name="Liberton M."/>
            <person name="Stoeckel J."/>
            <person name="Banerjee A."/>
            <person name="Singh A."/>
            <person name="Page L."/>
            <person name="Sato H."/>
            <person name="Zhao L."/>
            <person name="Sherman L."/>
            <person name="Pakrasi H."/>
            <person name="Richardson P."/>
        </authorList>
    </citation>
    <scope>NUCLEOTIDE SEQUENCE</scope>
    <source>
        <strain evidence="3">PCC 7425</strain>
    </source>
</reference>
<accession>B8HQ75</accession>
<dbReference type="OrthoDB" id="73743at2"/>
<organism evidence="3">
    <name type="scientific">Cyanothece sp. (strain PCC 7425 / ATCC 29141)</name>
    <dbReference type="NCBI Taxonomy" id="395961"/>
    <lineage>
        <taxon>Bacteria</taxon>
        <taxon>Bacillati</taxon>
        <taxon>Cyanobacteriota</taxon>
        <taxon>Cyanophyceae</taxon>
        <taxon>Gomontiellales</taxon>
        <taxon>Cyanothecaceae</taxon>
        <taxon>Cyanothece</taxon>
    </lineage>
</organism>
<proteinExistence type="predicted"/>
<dbReference type="PANTHER" id="PTHR45947">
    <property type="entry name" value="SULFOQUINOVOSYL TRANSFERASE SQD2"/>
    <property type="match status" value="1"/>
</dbReference>
<feature type="domain" description="Glycosyl transferase family 1" evidence="1">
    <location>
        <begin position="192"/>
        <end position="356"/>
    </location>
</feature>
<dbReference type="CAZy" id="GT4">
    <property type="family name" value="Glycosyltransferase Family 4"/>
</dbReference>
<dbReference type="STRING" id="395961.Cyan7425_5179"/>
<name>B8HQ75_CYAP4</name>
<dbReference type="SUPFAM" id="SSF53756">
    <property type="entry name" value="UDP-Glycosyltransferase/glycogen phosphorylase"/>
    <property type="match status" value="1"/>
</dbReference>
<dbReference type="InterPro" id="IPR001296">
    <property type="entry name" value="Glyco_trans_1"/>
</dbReference>
<dbReference type="InterPro" id="IPR028098">
    <property type="entry name" value="Glyco_trans_4-like_N"/>
</dbReference>
<dbReference type="GO" id="GO:0016757">
    <property type="term" value="F:glycosyltransferase activity"/>
    <property type="evidence" value="ECO:0007669"/>
    <property type="project" value="InterPro"/>
</dbReference>
<evidence type="ECO:0000259" key="2">
    <source>
        <dbReference type="Pfam" id="PF13439"/>
    </source>
</evidence>
<dbReference type="KEGG" id="cyn:Cyan7425_5179"/>
<evidence type="ECO:0000259" key="1">
    <source>
        <dbReference type="Pfam" id="PF00534"/>
    </source>
</evidence>
<dbReference type="eggNOG" id="COG0438">
    <property type="taxonomic scope" value="Bacteria"/>
</dbReference>
<dbReference type="HOGENOM" id="CLU_009583_2_5_3"/>
<dbReference type="Pfam" id="PF00534">
    <property type="entry name" value="Glycos_transf_1"/>
    <property type="match status" value="1"/>
</dbReference>
<dbReference type="InterPro" id="IPR050194">
    <property type="entry name" value="Glycosyltransferase_grp1"/>
</dbReference>
<protein>
    <submittedName>
        <fullName evidence="3">Glycosyl transferase group 1</fullName>
    </submittedName>
</protein>
<dbReference type="EMBL" id="CP001344">
    <property type="protein sequence ID" value="ACL47472.1"/>
    <property type="molecule type" value="Genomic_DNA"/>
</dbReference>
<dbReference type="AlphaFoldDB" id="B8HQ75"/>
<keyword evidence="3" id="KW-0808">Transferase</keyword>
<sequence length="378" mass="42409">MTVSLKHPQVGIYRRSYPLAAEPFITEQVNHLARYQPHFVLTKLLKQISFTHSSVSEQEWGGLKQLAHLLSRSPRLFPQTEALQKLALLHAHFGPDGVYALPLAEHLNIPLLVTFHGYDITLQPQSAWRSGRLFYYQLLLHQTQLQQRAAVFIAVSQFIRTRLLAQGYPAEKVIQHYIGVDIDKFTPAACKPQQRYILCVGRHTAKKGIDTLLRGFARIAPHYPEVVLLQVGNGPLTRKLVSLTQKLGLEGRVHWLGFQPQKTVLQLMQGAEIFALPSQTAADGDSEALGIVFNEASACGIPIVATRHGGIPEAVLDGETGFLVAERAEAELAEKLHLLLEDRSLGQQMGRRGREWVCDRFDLRRQTAQLETIYDSLI</sequence>
<dbReference type="PANTHER" id="PTHR45947:SF14">
    <property type="entry name" value="SLL1723 PROTEIN"/>
    <property type="match status" value="1"/>
</dbReference>
<feature type="domain" description="Glycosyltransferase subfamily 4-like N-terminal" evidence="2">
    <location>
        <begin position="67"/>
        <end position="183"/>
    </location>
</feature>